<dbReference type="Gene3D" id="2.60.40.1120">
    <property type="entry name" value="Carboxypeptidase-like, regulatory domain"/>
    <property type="match status" value="1"/>
</dbReference>
<protein>
    <submittedName>
        <fullName evidence="3">Uncharacterized protein DUF3823</fullName>
    </submittedName>
</protein>
<name>A0A4R6SZT3_9SPHI</name>
<dbReference type="InterPro" id="IPR024278">
    <property type="entry name" value="DUF3823_N"/>
</dbReference>
<reference evidence="3 4" key="1">
    <citation type="submission" date="2019-03" db="EMBL/GenBank/DDBJ databases">
        <title>Genomic Encyclopedia of Archaeal and Bacterial Type Strains, Phase II (KMG-II): from individual species to whole genera.</title>
        <authorList>
            <person name="Goeker M."/>
        </authorList>
    </citation>
    <scope>NUCLEOTIDE SEQUENCE [LARGE SCALE GENOMIC DNA]</scope>
    <source>
        <strain evidence="3 4">DSM 19035</strain>
    </source>
</reference>
<dbReference type="Pfam" id="PF12866">
    <property type="entry name" value="DUF3823"/>
    <property type="match status" value="1"/>
</dbReference>
<keyword evidence="4" id="KW-1185">Reference proteome</keyword>
<organism evidence="3 4">
    <name type="scientific">Pedobacter metabolipauper</name>
    <dbReference type="NCBI Taxonomy" id="425513"/>
    <lineage>
        <taxon>Bacteria</taxon>
        <taxon>Pseudomonadati</taxon>
        <taxon>Bacteroidota</taxon>
        <taxon>Sphingobacteriia</taxon>
        <taxon>Sphingobacteriales</taxon>
        <taxon>Sphingobacteriaceae</taxon>
        <taxon>Pedobacter</taxon>
    </lineage>
</organism>
<gene>
    <name evidence="3" type="ORF">ATK78_0708</name>
</gene>
<dbReference type="RefSeq" id="WP_133574647.1">
    <property type="nucleotide sequence ID" value="NZ_SNYC01000003.1"/>
</dbReference>
<dbReference type="AlphaFoldDB" id="A0A4R6SZT3"/>
<dbReference type="Proteomes" id="UP000295620">
    <property type="component" value="Unassembled WGS sequence"/>
</dbReference>
<dbReference type="InterPro" id="IPR041186">
    <property type="entry name" value="DUF3823_C"/>
</dbReference>
<proteinExistence type="predicted"/>
<feature type="domain" description="DUF3823" evidence="2">
    <location>
        <begin position="125"/>
        <end position="231"/>
    </location>
</feature>
<sequence length="234" mass="25817">MRKIFLNIALASIVFLGSCKKDNFDAPESDFSGRLLYQGQQIHVRHAGFGAELWQKGFGKFGVINVNFNQEGMFSSKLFDGNYKFTVSNSQVPFLWPKNAAGRPDSLDVNLSGDKVMDLEVRPYFMLRSPVITYSAGAVNATCSVEKIITDANGRDLERVTLYVNNTQFVDDQSTNNKAKQDLSGAAISNPANLTMSVAMPTFSPVQNYAFARIGIKISGIENMVFSPVVKLTF</sequence>
<dbReference type="EMBL" id="SNYC01000003">
    <property type="protein sequence ID" value="TDQ11585.1"/>
    <property type="molecule type" value="Genomic_DNA"/>
</dbReference>
<dbReference type="Gene3D" id="2.60.40.2060">
    <property type="match status" value="1"/>
</dbReference>
<feature type="domain" description="DUF3823" evidence="1">
    <location>
        <begin position="30"/>
        <end position="121"/>
    </location>
</feature>
<evidence type="ECO:0000259" key="2">
    <source>
        <dbReference type="Pfam" id="PF18003"/>
    </source>
</evidence>
<evidence type="ECO:0000313" key="3">
    <source>
        <dbReference type="EMBL" id="TDQ11585.1"/>
    </source>
</evidence>
<dbReference type="Pfam" id="PF18003">
    <property type="entry name" value="DUF3823_C"/>
    <property type="match status" value="1"/>
</dbReference>
<comment type="caution">
    <text evidence="3">The sequence shown here is derived from an EMBL/GenBank/DDBJ whole genome shotgun (WGS) entry which is preliminary data.</text>
</comment>
<accession>A0A4R6SZT3</accession>
<evidence type="ECO:0000259" key="1">
    <source>
        <dbReference type="Pfam" id="PF12866"/>
    </source>
</evidence>
<dbReference type="PROSITE" id="PS51257">
    <property type="entry name" value="PROKAR_LIPOPROTEIN"/>
    <property type="match status" value="1"/>
</dbReference>
<evidence type="ECO:0000313" key="4">
    <source>
        <dbReference type="Proteomes" id="UP000295620"/>
    </source>
</evidence>
<dbReference type="OrthoDB" id="1433240at2"/>